<evidence type="ECO:0000256" key="1">
    <source>
        <dbReference type="SAM" id="MobiDB-lite"/>
    </source>
</evidence>
<reference evidence="2 3" key="1">
    <citation type="journal article" date="2004" name="Genome Res.">
        <title>Genome sequence of Haloarcula marismortui: a halophilic archaeon from the Dead Sea.</title>
        <authorList>
            <person name="Baliga N.S."/>
            <person name="Bonneau R."/>
            <person name="Facciotti M.T."/>
            <person name="Pan M."/>
            <person name="Glusman G."/>
            <person name="Deutsch E.W."/>
            <person name="Shannon P."/>
            <person name="Chiu Y."/>
            <person name="Weng R.S."/>
            <person name="Gan R.R."/>
            <person name="Hung P."/>
            <person name="Date S.V."/>
            <person name="Marcotte E."/>
            <person name="Hood L."/>
            <person name="Ng W.V."/>
        </authorList>
    </citation>
    <scope>NUCLEOTIDE SEQUENCE [LARGE SCALE GENOMIC DNA]</scope>
    <source>
        <strain evidence="3">ATCC 43049 / DSM 3752 / JCM 8966 / VKM B-1809</strain>
    </source>
</reference>
<sequence>MVHTATTRAKAFEPLHEKSGKHARMVWGLQTEA</sequence>
<dbReference type="EMBL" id="AY596298">
    <property type="protein sequence ID" value="AAV48268.1"/>
    <property type="molecule type" value="Genomic_DNA"/>
</dbReference>
<feature type="compositionally biased region" description="Basic and acidic residues" evidence="1">
    <location>
        <begin position="10"/>
        <end position="20"/>
    </location>
</feature>
<organism evidence="2 3">
    <name type="scientific">Haloarcula marismortui (strain ATCC 43049 / DSM 3752 / JCM 8966 / VKM B-1809)</name>
    <name type="common">Halobacterium marismortui</name>
    <dbReference type="NCBI Taxonomy" id="272569"/>
    <lineage>
        <taxon>Archaea</taxon>
        <taxon>Methanobacteriati</taxon>
        <taxon>Methanobacteriota</taxon>
        <taxon>Stenosarchaea group</taxon>
        <taxon>Halobacteria</taxon>
        <taxon>Halobacteriales</taxon>
        <taxon>Haloarculaceae</taxon>
        <taxon>Haloarcula</taxon>
    </lineage>
</organism>
<dbReference type="KEGG" id="hma:rrnB0060"/>
<evidence type="ECO:0000313" key="3">
    <source>
        <dbReference type="Proteomes" id="UP000001169"/>
    </source>
</evidence>
<dbReference type="Proteomes" id="UP000001169">
    <property type="component" value="Chromosome II"/>
</dbReference>
<dbReference type="PaxDb" id="272569-rrnB0060"/>
<evidence type="ECO:0000313" key="2">
    <source>
        <dbReference type="EMBL" id="AAV48268.1"/>
    </source>
</evidence>
<dbReference type="HOGENOM" id="CLU_3379881_0_0_2"/>
<proteinExistence type="predicted"/>
<dbReference type="AlphaFoldDB" id="Q5UWT5"/>
<protein>
    <submittedName>
        <fullName evidence="2">Uncharacterized protein</fullName>
    </submittedName>
</protein>
<accession>Q5UWT5</accession>
<dbReference type="STRING" id="272569.rrnB0060"/>
<keyword evidence="3" id="KW-1185">Reference proteome</keyword>
<dbReference type="EnsemblBacteria" id="AAV48268">
    <property type="protein sequence ID" value="AAV48268"/>
    <property type="gene ID" value="rrnB0060"/>
</dbReference>
<gene>
    <name evidence="2" type="ordered locus">rrnB0060</name>
</gene>
<feature type="region of interest" description="Disordered" evidence="1">
    <location>
        <begin position="1"/>
        <end position="21"/>
    </location>
</feature>
<name>Q5UWT5_HALMA</name>